<evidence type="ECO:0008006" key="4">
    <source>
        <dbReference type="Google" id="ProtNLM"/>
    </source>
</evidence>
<feature type="transmembrane region" description="Helical" evidence="1">
    <location>
        <begin position="20"/>
        <end position="38"/>
    </location>
</feature>
<feature type="transmembrane region" description="Helical" evidence="1">
    <location>
        <begin position="151"/>
        <end position="170"/>
    </location>
</feature>
<evidence type="ECO:0000313" key="2">
    <source>
        <dbReference type="EMBL" id="HJB97046.1"/>
    </source>
</evidence>
<name>A0A9D2MUW8_9FIRM</name>
<dbReference type="SUPFAM" id="SSF103473">
    <property type="entry name" value="MFS general substrate transporter"/>
    <property type="match status" value="1"/>
</dbReference>
<gene>
    <name evidence="2" type="ORF">H9710_00505</name>
</gene>
<feature type="transmembrane region" description="Helical" evidence="1">
    <location>
        <begin position="220"/>
        <end position="240"/>
    </location>
</feature>
<dbReference type="AlphaFoldDB" id="A0A9D2MUW8"/>
<evidence type="ECO:0000313" key="3">
    <source>
        <dbReference type="Proteomes" id="UP000826793"/>
    </source>
</evidence>
<keyword evidence="1" id="KW-0472">Membrane</keyword>
<feature type="transmembrane region" description="Helical" evidence="1">
    <location>
        <begin position="297"/>
        <end position="317"/>
    </location>
</feature>
<feature type="transmembrane region" description="Helical" evidence="1">
    <location>
        <begin position="247"/>
        <end position="265"/>
    </location>
</feature>
<feature type="transmembrane region" description="Helical" evidence="1">
    <location>
        <begin position="50"/>
        <end position="67"/>
    </location>
</feature>
<sequence>MTRRLASGGRGAALLAARTWSHFGVDFACAFFVVGVFVPNAPGAAGAGVLWYNLLAFALQPLTGALCDRFLPRLGAVGGCLLVALAGLLAAFGWGWPALVVCALGNALFHPGGGRDVLLLAEGRLREGGVFVSAGAVGVSCGALMGGFSSSPWLCVVCSLLLGLCAWSCWRTPCPAPAGRTAFHAASRLPFWWVVGLALVSVALRSYVGALVPMPWKTGLLALAAGIASCLGKALGGFLADWSSPRLVGTAALALSLPLLCLGWESPVLSLVGLVCFNMTMPVSLGVLAAKLPESPGLAFGLTAQFLFVGMLPFYGIPLEEGPALVVAGVGIGISALCVALSSRGRAERSGV</sequence>
<keyword evidence="1" id="KW-1133">Transmembrane helix</keyword>
<reference evidence="2" key="2">
    <citation type="submission" date="2021-04" db="EMBL/GenBank/DDBJ databases">
        <authorList>
            <person name="Gilroy R."/>
        </authorList>
    </citation>
    <scope>NUCLEOTIDE SEQUENCE</scope>
    <source>
        <strain evidence="2">CHK185-1770</strain>
    </source>
</reference>
<organism evidence="2 3">
    <name type="scientific">Candidatus Acutalibacter pullicola</name>
    <dbReference type="NCBI Taxonomy" id="2838417"/>
    <lineage>
        <taxon>Bacteria</taxon>
        <taxon>Bacillati</taxon>
        <taxon>Bacillota</taxon>
        <taxon>Clostridia</taxon>
        <taxon>Eubacteriales</taxon>
        <taxon>Acutalibacteraceae</taxon>
        <taxon>Acutalibacter</taxon>
    </lineage>
</organism>
<feature type="transmembrane region" description="Helical" evidence="1">
    <location>
        <begin position="74"/>
        <end position="92"/>
    </location>
</feature>
<accession>A0A9D2MUW8</accession>
<evidence type="ECO:0000256" key="1">
    <source>
        <dbReference type="SAM" id="Phobius"/>
    </source>
</evidence>
<feature type="transmembrane region" description="Helical" evidence="1">
    <location>
        <begin position="323"/>
        <end position="342"/>
    </location>
</feature>
<comment type="caution">
    <text evidence="2">The sequence shown here is derived from an EMBL/GenBank/DDBJ whole genome shotgun (WGS) entry which is preliminary data.</text>
</comment>
<keyword evidence="1" id="KW-0812">Transmembrane</keyword>
<reference evidence="2" key="1">
    <citation type="journal article" date="2021" name="PeerJ">
        <title>Extensive microbial diversity within the chicken gut microbiome revealed by metagenomics and culture.</title>
        <authorList>
            <person name="Gilroy R."/>
            <person name="Ravi A."/>
            <person name="Getino M."/>
            <person name="Pursley I."/>
            <person name="Horton D.L."/>
            <person name="Alikhan N.F."/>
            <person name="Baker D."/>
            <person name="Gharbi K."/>
            <person name="Hall N."/>
            <person name="Watson M."/>
            <person name="Adriaenssens E.M."/>
            <person name="Foster-Nyarko E."/>
            <person name="Jarju S."/>
            <person name="Secka A."/>
            <person name="Antonio M."/>
            <person name="Oren A."/>
            <person name="Chaudhuri R.R."/>
            <person name="La Ragione R."/>
            <person name="Hildebrand F."/>
            <person name="Pallen M.J."/>
        </authorList>
    </citation>
    <scope>NUCLEOTIDE SEQUENCE</scope>
    <source>
        <strain evidence="2">CHK185-1770</strain>
    </source>
</reference>
<dbReference type="InterPro" id="IPR036259">
    <property type="entry name" value="MFS_trans_sf"/>
</dbReference>
<dbReference type="Proteomes" id="UP000826793">
    <property type="component" value="Unassembled WGS sequence"/>
</dbReference>
<feature type="transmembrane region" description="Helical" evidence="1">
    <location>
        <begin position="191"/>
        <end position="208"/>
    </location>
</feature>
<proteinExistence type="predicted"/>
<protein>
    <recommendedName>
        <fullName evidence="4">MFS transporter</fullName>
    </recommendedName>
</protein>
<feature type="transmembrane region" description="Helical" evidence="1">
    <location>
        <begin position="271"/>
        <end position="290"/>
    </location>
</feature>
<dbReference type="EMBL" id="DWXG01000004">
    <property type="protein sequence ID" value="HJB97046.1"/>
    <property type="molecule type" value="Genomic_DNA"/>
</dbReference>